<evidence type="ECO:0000256" key="16">
    <source>
        <dbReference type="ARBA" id="ARBA00023145"/>
    </source>
</evidence>
<feature type="binding site" evidence="24 26">
    <location>
        <position position="158"/>
    </location>
    <ligand>
        <name>Zn(2+)</name>
        <dbReference type="ChEBI" id="CHEBI:29105"/>
        <note>catalytic</note>
    </ligand>
</feature>
<evidence type="ECO:0000256" key="25">
    <source>
        <dbReference type="PROSITE-ProRule" id="PRU00076"/>
    </source>
</evidence>
<dbReference type="Gene3D" id="2.60.120.200">
    <property type="match status" value="1"/>
</dbReference>
<dbReference type="SUPFAM" id="SSF49899">
    <property type="entry name" value="Concanavalin A-like lectins/glucanases"/>
    <property type="match status" value="1"/>
</dbReference>
<evidence type="ECO:0000256" key="15">
    <source>
        <dbReference type="ARBA" id="ARBA00023136"/>
    </source>
</evidence>
<evidence type="ECO:0000256" key="18">
    <source>
        <dbReference type="ARBA" id="ARBA00023180"/>
    </source>
</evidence>
<dbReference type="PROSITE" id="PS51864">
    <property type="entry name" value="ASTACIN"/>
    <property type="match status" value="1"/>
</dbReference>
<keyword evidence="5 25" id="KW-0245">EGF-like domain</keyword>
<dbReference type="FunFam" id="3.40.390.10:FF:000015">
    <property type="entry name" value="Meprin A subunit"/>
    <property type="match status" value="1"/>
</dbReference>
<dbReference type="FunFam" id="2.10.25.10:FF:000363">
    <property type="entry name" value="Meprin A subunit"/>
    <property type="match status" value="1"/>
</dbReference>
<evidence type="ECO:0000256" key="23">
    <source>
        <dbReference type="PIRSR" id="PIRSR001196-1"/>
    </source>
</evidence>
<evidence type="ECO:0000256" key="26">
    <source>
        <dbReference type="PROSITE-ProRule" id="PRU01211"/>
    </source>
</evidence>
<keyword evidence="3" id="KW-1003">Cell membrane</keyword>
<evidence type="ECO:0000256" key="10">
    <source>
        <dbReference type="ARBA" id="ARBA00022729"/>
    </source>
</evidence>
<evidence type="ECO:0000256" key="12">
    <source>
        <dbReference type="ARBA" id="ARBA00022833"/>
    </source>
</evidence>
<evidence type="ECO:0000256" key="19">
    <source>
        <dbReference type="ARBA" id="ARBA00023198"/>
    </source>
</evidence>
<evidence type="ECO:0000256" key="24">
    <source>
        <dbReference type="PIRSR" id="PIRSR001196-2"/>
    </source>
</evidence>
<feature type="domain" description="Peptidase M12A" evidence="32">
    <location>
        <begin position="65"/>
        <end position="259"/>
    </location>
</feature>
<evidence type="ECO:0000256" key="21">
    <source>
        <dbReference type="ARBA" id="ARBA00061743"/>
    </source>
</evidence>
<organism evidence="33 34">
    <name type="scientific">Podarcis lilfordi</name>
    <name type="common">Lilford's wall lizard</name>
    <dbReference type="NCBI Taxonomy" id="74358"/>
    <lineage>
        <taxon>Eukaryota</taxon>
        <taxon>Metazoa</taxon>
        <taxon>Chordata</taxon>
        <taxon>Craniata</taxon>
        <taxon>Vertebrata</taxon>
        <taxon>Euteleostomi</taxon>
        <taxon>Lepidosauria</taxon>
        <taxon>Squamata</taxon>
        <taxon>Bifurcata</taxon>
        <taxon>Unidentata</taxon>
        <taxon>Episquamata</taxon>
        <taxon>Laterata</taxon>
        <taxon>Lacertibaenia</taxon>
        <taxon>Lacertidae</taxon>
        <taxon>Podarcis</taxon>
    </lineage>
</organism>
<feature type="active site" evidence="23 26">
    <location>
        <position position="155"/>
    </location>
</feature>
<dbReference type="GO" id="GO:0008270">
    <property type="term" value="F:zinc ion binding"/>
    <property type="evidence" value="ECO:0007669"/>
    <property type="project" value="UniProtKB-UniRule"/>
</dbReference>
<feature type="domain" description="EGF-like" evidence="29">
    <location>
        <begin position="632"/>
        <end position="672"/>
    </location>
</feature>
<feature type="chain" id="PRO_5041487160" description="Meprin A subunit" evidence="27">
    <location>
        <begin position="22"/>
        <end position="702"/>
    </location>
</feature>
<dbReference type="Gene3D" id="2.60.210.10">
    <property type="entry name" value="Apoptosis, Tumor Necrosis Factor Receptor Associated Protein 2, Chain A"/>
    <property type="match status" value="1"/>
</dbReference>
<dbReference type="Gene3D" id="3.40.390.10">
    <property type="entry name" value="Collagenase (Catalytic Domain)"/>
    <property type="match status" value="1"/>
</dbReference>
<gene>
    <name evidence="33" type="ORF">PODLI_1B041071</name>
</gene>
<evidence type="ECO:0000259" key="31">
    <source>
        <dbReference type="PROSITE" id="PS50144"/>
    </source>
</evidence>
<dbReference type="InterPro" id="IPR008294">
    <property type="entry name" value="Meprin"/>
</dbReference>
<comment type="caution">
    <text evidence="25">Lacks conserved residue(s) required for the propagation of feature annotation.</text>
</comment>
<dbReference type="EC" id="3.4.24.-" evidence="22"/>
<feature type="transmembrane region" description="Helical" evidence="28">
    <location>
        <begin position="678"/>
        <end position="700"/>
    </location>
</feature>
<dbReference type="CDD" id="cd00054">
    <property type="entry name" value="EGF_CA"/>
    <property type="match status" value="1"/>
</dbReference>
<comment type="subunit">
    <text evidence="21">Homotetramer consisting of disulfide-linked beta subunits, or heterotetramer of two alpha and two beta subunits formed by non-covalent association of two disulfide-linked heterodimers. Interacts with MBL2 through its carbohydrate moiety. This interaction may inhibit its catalytic activity. Interacts with TSPAN8.</text>
</comment>
<keyword evidence="16" id="KW-0865">Zymogen</keyword>
<evidence type="ECO:0000256" key="3">
    <source>
        <dbReference type="ARBA" id="ARBA00022475"/>
    </source>
</evidence>
<dbReference type="GO" id="GO:0006954">
    <property type="term" value="P:inflammatory response"/>
    <property type="evidence" value="ECO:0007669"/>
    <property type="project" value="UniProtKB-KW"/>
</dbReference>
<dbReference type="SMART" id="SM00061">
    <property type="entry name" value="MATH"/>
    <property type="match status" value="1"/>
</dbReference>
<dbReference type="SMART" id="SM00235">
    <property type="entry name" value="ZnMc"/>
    <property type="match status" value="1"/>
</dbReference>
<dbReference type="PRINTS" id="PR00020">
    <property type="entry name" value="MAMDOMAIN"/>
</dbReference>
<feature type="signal peptide" evidence="27">
    <location>
        <begin position="1"/>
        <end position="21"/>
    </location>
</feature>
<dbReference type="GO" id="GO:0004222">
    <property type="term" value="F:metalloendopeptidase activity"/>
    <property type="evidence" value="ECO:0007669"/>
    <property type="project" value="UniProtKB-UniRule"/>
</dbReference>
<keyword evidence="13 28" id="KW-1133">Transmembrane helix</keyword>
<dbReference type="PANTHER" id="PTHR10127:SF824">
    <property type="entry name" value="MEPRIN A SUBUNIT ALPHA"/>
    <property type="match status" value="1"/>
</dbReference>
<protein>
    <recommendedName>
        <fullName evidence="22">Meprin A subunit</fullName>
        <ecNumber evidence="22">3.4.24.-</ecNumber>
    </recommendedName>
    <alternativeName>
        <fullName evidence="22">Endopeptidase-2</fullName>
    </alternativeName>
</protein>
<dbReference type="EMBL" id="OX395128">
    <property type="protein sequence ID" value="CAI5769065.1"/>
    <property type="molecule type" value="Genomic_DNA"/>
</dbReference>
<dbReference type="InterPro" id="IPR000998">
    <property type="entry name" value="MAM_dom"/>
</dbReference>
<evidence type="ECO:0000256" key="20">
    <source>
        <dbReference type="ARBA" id="ARBA00051946"/>
    </source>
</evidence>
<keyword evidence="4" id="KW-0964">Secreted</keyword>
<keyword evidence="17" id="KW-1015">Disulfide bond</keyword>
<dbReference type="PRINTS" id="PR00480">
    <property type="entry name" value="ASTACIN"/>
</dbReference>
<dbReference type="SUPFAM" id="SSF57196">
    <property type="entry name" value="EGF/Laminin"/>
    <property type="match status" value="1"/>
</dbReference>
<dbReference type="PANTHER" id="PTHR10127">
    <property type="entry name" value="DISCOIDIN, CUB, EGF, LAMININ , AND ZINC METALLOPROTEASE DOMAIN CONTAINING"/>
    <property type="match status" value="1"/>
</dbReference>
<dbReference type="Gene3D" id="2.10.25.10">
    <property type="entry name" value="Laminin"/>
    <property type="match status" value="1"/>
</dbReference>
<evidence type="ECO:0000256" key="8">
    <source>
        <dbReference type="ARBA" id="ARBA00022692"/>
    </source>
</evidence>
<evidence type="ECO:0000256" key="14">
    <source>
        <dbReference type="ARBA" id="ARBA00023049"/>
    </source>
</evidence>
<evidence type="ECO:0000313" key="34">
    <source>
        <dbReference type="Proteomes" id="UP001178461"/>
    </source>
</evidence>
<dbReference type="InterPro" id="IPR001506">
    <property type="entry name" value="Peptidase_M12A"/>
</dbReference>
<proteinExistence type="predicted"/>
<comment type="catalytic activity">
    <reaction evidence="20">
        <text>Hydrolysis of proteins, including azocasein, and peptides. Hydrolysis of 5-His-|-Leu-6, 6-Leu-|-Cys-7, 14-Ala-|-Leu-15 and 19-Cys-|-Gly-20 bonds in insulin B chain.</text>
        <dbReference type="EC" id="3.4.24.63"/>
    </reaction>
</comment>
<feature type="binding site" evidence="24 26">
    <location>
        <position position="164"/>
    </location>
    <ligand>
        <name>Zn(2+)</name>
        <dbReference type="ChEBI" id="CHEBI:29105"/>
        <note>catalytic</note>
    </ligand>
</feature>
<keyword evidence="18" id="KW-0325">Glycoprotein</keyword>
<keyword evidence="8 28" id="KW-0812">Transmembrane</keyword>
<dbReference type="InterPro" id="IPR002083">
    <property type="entry name" value="MATH/TRAF_dom"/>
</dbReference>
<dbReference type="PROSITE" id="PS50026">
    <property type="entry name" value="EGF_3"/>
    <property type="match status" value="1"/>
</dbReference>
<dbReference type="InterPro" id="IPR006026">
    <property type="entry name" value="Peptidase_Metallo"/>
</dbReference>
<feature type="domain" description="MATH" evidence="31">
    <location>
        <begin position="426"/>
        <end position="591"/>
    </location>
</feature>
<keyword evidence="11 22" id="KW-0378">Hydrolase</keyword>
<dbReference type="GO" id="GO:0006508">
    <property type="term" value="P:proteolysis"/>
    <property type="evidence" value="ECO:0007669"/>
    <property type="project" value="UniProtKB-KW"/>
</dbReference>
<dbReference type="Pfam" id="PF22486">
    <property type="entry name" value="MATH_2"/>
    <property type="match status" value="1"/>
</dbReference>
<dbReference type="Pfam" id="PF01400">
    <property type="entry name" value="Astacin"/>
    <property type="match status" value="1"/>
</dbReference>
<evidence type="ECO:0000256" key="1">
    <source>
        <dbReference type="ARBA" id="ARBA00004251"/>
    </source>
</evidence>
<comment type="cofactor">
    <cofactor evidence="26 27">
        <name>Zn(2+)</name>
        <dbReference type="ChEBI" id="CHEBI:29105"/>
    </cofactor>
    <text evidence="26 27">Binds 1 zinc ion per subunit.</text>
</comment>
<dbReference type="AlphaFoldDB" id="A0AA35K028"/>
<keyword evidence="7 22" id="KW-0645">Protease</keyword>
<dbReference type="SUPFAM" id="SSF55486">
    <property type="entry name" value="Metalloproteases ('zincins'), catalytic domain"/>
    <property type="match status" value="1"/>
</dbReference>
<evidence type="ECO:0000259" key="29">
    <source>
        <dbReference type="PROSITE" id="PS50026"/>
    </source>
</evidence>
<feature type="binding site" evidence="24 26">
    <location>
        <position position="154"/>
    </location>
    <ligand>
        <name>Zn(2+)</name>
        <dbReference type="ChEBI" id="CHEBI:29105"/>
        <note>catalytic</note>
    </ligand>
</feature>
<dbReference type="Proteomes" id="UP001178461">
    <property type="component" value="Chromosome 3"/>
</dbReference>
<evidence type="ECO:0000256" key="9">
    <source>
        <dbReference type="ARBA" id="ARBA00022723"/>
    </source>
</evidence>
<keyword evidence="14 22" id="KW-0482">Metalloprotease</keyword>
<keyword evidence="19" id="KW-0395">Inflammatory response</keyword>
<evidence type="ECO:0000256" key="6">
    <source>
        <dbReference type="ARBA" id="ARBA00022553"/>
    </source>
</evidence>
<evidence type="ECO:0000256" key="5">
    <source>
        <dbReference type="ARBA" id="ARBA00022536"/>
    </source>
</evidence>
<dbReference type="PROSITE" id="PS50144">
    <property type="entry name" value="MATH"/>
    <property type="match status" value="1"/>
</dbReference>
<keyword evidence="10 27" id="KW-0732">Signal</keyword>
<keyword evidence="9 22" id="KW-0479">Metal-binding</keyword>
<dbReference type="FunFam" id="2.60.210.10:FF:000009">
    <property type="entry name" value="Meprin A subunit"/>
    <property type="match status" value="1"/>
</dbReference>
<dbReference type="PIRSF" id="PIRSF001196">
    <property type="entry name" value="Meprin"/>
    <property type="match status" value="1"/>
</dbReference>
<evidence type="ECO:0000259" key="32">
    <source>
        <dbReference type="PROSITE" id="PS51864"/>
    </source>
</evidence>
<dbReference type="InterPro" id="IPR024079">
    <property type="entry name" value="MetalloPept_cat_dom_sf"/>
</dbReference>
<feature type="binding site" evidence="24">
    <location>
        <position position="57"/>
    </location>
    <ligand>
        <name>Zn(2+)</name>
        <dbReference type="ChEBI" id="CHEBI:29105"/>
        <note>catalytic</note>
    </ligand>
</feature>
<dbReference type="GO" id="GO:0005886">
    <property type="term" value="C:plasma membrane"/>
    <property type="evidence" value="ECO:0007669"/>
    <property type="project" value="UniProtKB-SubCell"/>
</dbReference>
<comment type="subcellular location">
    <subcellularLocation>
        <location evidence="1">Cell membrane</location>
        <topology evidence="1">Single-pass type I membrane protein</topology>
    </subcellularLocation>
    <subcellularLocation>
        <location evidence="2">Secreted</location>
    </subcellularLocation>
</comment>
<dbReference type="Pfam" id="PF00629">
    <property type="entry name" value="MAM"/>
    <property type="match status" value="1"/>
</dbReference>
<dbReference type="InterPro" id="IPR013320">
    <property type="entry name" value="ConA-like_dom_sf"/>
</dbReference>
<evidence type="ECO:0000256" key="2">
    <source>
        <dbReference type="ARBA" id="ARBA00004613"/>
    </source>
</evidence>
<keyword evidence="12 22" id="KW-0862">Zinc</keyword>
<keyword evidence="6" id="KW-0597">Phosphoprotein</keyword>
<dbReference type="FunFam" id="2.60.120.200:FF:000037">
    <property type="entry name" value="Meprin A subunit"/>
    <property type="match status" value="1"/>
</dbReference>
<dbReference type="PROSITE" id="PS50060">
    <property type="entry name" value="MAM_2"/>
    <property type="match status" value="1"/>
</dbReference>
<evidence type="ECO:0000256" key="22">
    <source>
        <dbReference type="PIRNR" id="PIRNR001196"/>
    </source>
</evidence>
<dbReference type="GO" id="GO:0005576">
    <property type="term" value="C:extracellular region"/>
    <property type="evidence" value="ECO:0007669"/>
    <property type="project" value="UniProtKB-SubCell"/>
</dbReference>
<evidence type="ECO:0000256" key="28">
    <source>
        <dbReference type="SAM" id="Phobius"/>
    </source>
</evidence>
<keyword evidence="15 28" id="KW-0472">Membrane</keyword>
<dbReference type="Pfam" id="PF00008">
    <property type="entry name" value="EGF"/>
    <property type="match status" value="1"/>
</dbReference>
<evidence type="ECO:0000313" key="33">
    <source>
        <dbReference type="EMBL" id="CAI5769065.1"/>
    </source>
</evidence>
<dbReference type="SMART" id="SM00137">
    <property type="entry name" value="MAM"/>
    <property type="match status" value="1"/>
</dbReference>
<dbReference type="PROSITE" id="PS00740">
    <property type="entry name" value="MAM_1"/>
    <property type="match status" value="1"/>
</dbReference>
<name>A0AA35K028_9SAUR</name>
<evidence type="ECO:0000256" key="27">
    <source>
        <dbReference type="RuleBase" id="RU361183"/>
    </source>
</evidence>
<evidence type="ECO:0000256" key="17">
    <source>
        <dbReference type="ARBA" id="ARBA00023157"/>
    </source>
</evidence>
<evidence type="ECO:0000256" key="11">
    <source>
        <dbReference type="ARBA" id="ARBA00022801"/>
    </source>
</evidence>
<dbReference type="SUPFAM" id="SSF49599">
    <property type="entry name" value="TRAF domain-like"/>
    <property type="match status" value="1"/>
</dbReference>
<evidence type="ECO:0000259" key="30">
    <source>
        <dbReference type="PROSITE" id="PS50060"/>
    </source>
</evidence>
<dbReference type="InterPro" id="IPR008974">
    <property type="entry name" value="TRAF-like"/>
</dbReference>
<sequence>MPSSTAFQFFSLTVLFAHCTSFSVDRLLPDDDADAGELRKDIPEINSAAGLTLFQGDIVLSRSRSAIKDEAYRWQFPIPFILGDSLDLNAKGVILRTLEGFQLKSCVDFKPYNGEQSYIIFQKLKGCWSKIGDVKGGQNLSVGAGCDTKGIISHEILHALGRIHEQTRADRDDYVEIWWDHVLPDQEYNFKKADDDDITDLNTPYDYESIMHYGPSSFSKNESLKTITTKIPEFNNIIGQRLDFSASDLERLNQMYNCTRTVTLLDQCDFESADICGLVEKTSGDTNWIRKKSGQDHTLSGRCKDAGYFMYFNTSFGKRGETAILESRILYPKRRNQCLQFFFKMTGSLWDRLFIQVVKDDGTGEVRRLVKAKTFQGDSDHNWKIAHVTLKNKKKFRYLFHGLKGNPDDSSGGIFIDDITLSETRCPSAVWLIRNFSHLLRTAPEDYAMLSPRFYSSEGYGFGITLYPRGQSDSASANYTRISFHLASGENDGVLEWPALNRQVTIKLLDQHTNIKERRSIERSFTTDESQVLPEKNDSSRWGKPSLLGKFDTSCKCSRSIDRGWSKFVSHAHLRGRNYLKNDDLIIFAEFDDLTHLKKTEHISPEKRPVEQNDSLERKKRSASLEDWQSYLREQCDPNPCQNDGICVKLKGKTSCRCATSYLFFYTGVRCQVTHVHWNTLGLLAAGAVALTIVTISLLVRQ</sequence>
<evidence type="ECO:0000256" key="13">
    <source>
        <dbReference type="ARBA" id="ARBA00022989"/>
    </source>
</evidence>
<evidence type="ECO:0000256" key="4">
    <source>
        <dbReference type="ARBA" id="ARBA00022525"/>
    </source>
</evidence>
<reference evidence="33" key="1">
    <citation type="submission" date="2022-12" db="EMBL/GenBank/DDBJ databases">
        <authorList>
            <person name="Alioto T."/>
            <person name="Alioto T."/>
            <person name="Gomez Garrido J."/>
        </authorList>
    </citation>
    <scope>NUCLEOTIDE SEQUENCE</scope>
</reference>
<accession>A0AA35K028</accession>
<keyword evidence="34" id="KW-1185">Reference proteome</keyword>
<evidence type="ECO:0000256" key="7">
    <source>
        <dbReference type="ARBA" id="ARBA00022670"/>
    </source>
</evidence>
<feature type="domain" description="MAM" evidence="30">
    <location>
        <begin position="266"/>
        <end position="428"/>
    </location>
</feature>
<dbReference type="CDD" id="cd06263">
    <property type="entry name" value="MAM"/>
    <property type="match status" value="1"/>
</dbReference>
<dbReference type="InterPro" id="IPR000742">
    <property type="entry name" value="EGF"/>
</dbReference>